<dbReference type="RefSeq" id="WP_304419714.1">
    <property type="nucleotide sequence ID" value="NZ_JANCMU010000001.1"/>
</dbReference>
<comment type="caution">
    <text evidence="3">The sequence shown here is derived from an EMBL/GenBank/DDBJ whole genome shotgun (WGS) entry which is preliminary data.</text>
</comment>
<evidence type="ECO:0000256" key="1">
    <source>
        <dbReference type="SAM" id="SignalP"/>
    </source>
</evidence>
<feature type="domain" description="DUF4136" evidence="2">
    <location>
        <begin position="24"/>
        <end position="173"/>
    </location>
</feature>
<keyword evidence="1" id="KW-0732">Signal</keyword>
<reference evidence="3" key="1">
    <citation type="submission" date="2022-07" db="EMBL/GenBank/DDBJ databases">
        <title>Description and genome-wide analysis of Profundicola chukchiensis gen. nov., sp. nov., marine bacteria isolated from bottom sediments of the Chukchi Sea.</title>
        <authorList>
            <person name="Romanenko L."/>
            <person name="Otstavnykh N."/>
            <person name="Kurilenko V."/>
            <person name="Eremeev V."/>
            <person name="Velansky P."/>
            <person name="Mikhailov V."/>
            <person name="Isaeva M."/>
        </authorList>
    </citation>
    <scope>NUCLEOTIDE SEQUENCE</scope>
    <source>
        <strain evidence="3">KMM 9713</strain>
    </source>
</reference>
<evidence type="ECO:0000313" key="3">
    <source>
        <dbReference type="EMBL" id="MDG4944964.1"/>
    </source>
</evidence>
<evidence type="ECO:0000313" key="4">
    <source>
        <dbReference type="Proteomes" id="UP001152599"/>
    </source>
</evidence>
<dbReference type="Gene3D" id="3.30.160.670">
    <property type="match status" value="1"/>
</dbReference>
<name>A0A9X4N1T9_9FLAO</name>
<dbReference type="PROSITE" id="PS51257">
    <property type="entry name" value="PROKAR_LIPOPROTEIN"/>
    <property type="match status" value="1"/>
</dbReference>
<gene>
    <name evidence="3" type="ORF">NMK71_00915</name>
</gene>
<sequence length="176" mass="19729">MKIQYLLSLVAMFFVLTSCGTADVATDYDRNVDFSQYKTYNFYTNIQWGKINGLDQTRILNAIEHELNAKGMSKVEAPDLLIDIKTHENEVKRNAGNIGIGSGNYGRRGGVGVSVGIPISRKRLHKNYIIELVDSKTNNLVWQGVFEKDISPNADNTEVISTAMNKLLSKYPPQKK</sequence>
<accession>A0A9X4N1T9</accession>
<evidence type="ECO:0000259" key="2">
    <source>
        <dbReference type="Pfam" id="PF13590"/>
    </source>
</evidence>
<dbReference type="Proteomes" id="UP001152599">
    <property type="component" value="Unassembled WGS sequence"/>
</dbReference>
<keyword evidence="4" id="KW-1185">Reference proteome</keyword>
<feature type="signal peptide" evidence="1">
    <location>
        <begin position="1"/>
        <end position="22"/>
    </location>
</feature>
<feature type="chain" id="PRO_5040747896" evidence="1">
    <location>
        <begin position="23"/>
        <end position="176"/>
    </location>
</feature>
<dbReference type="Pfam" id="PF13590">
    <property type="entry name" value="DUF4136"/>
    <property type="match status" value="1"/>
</dbReference>
<dbReference type="InterPro" id="IPR025411">
    <property type="entry name" value="DUF4136"/>
</dbReference>
<dbReference type="AlphaFoldDB" id="A0A9X4N1T9"/>
<protein>
    <submittedName>
        <fullName evidence="3">DUF4136 domain-containing protein</fullName>
    </submittedName>
</protein>
<organism evidence="3 4">
    <name type="scientific">Profundicola chukchiensis</name>
    <dbReference type="NCBI Taxonomy" id="2961959"/>
    <lineage>
        <taxon>Bacteria</taxon>
        <taxon>Pseudomonadati</taxon>
        <taxon>Bacteroidota</taxon>
        <taxon>Flavobacteriia</taxon>
        <taxon>Flavobacteriales</taxon>
        <taxon>Weeksellaceae</taxon>
        <taxon>Profundicola</taxon>
    </lineage>
</organism>
<dbReference type="EMBL" id="JANCMU010000001">
    <property type="protein sequence ID" value="MDG4944964.1"/>
    <property type="molecule type" value="Genomic_DNA"/>
</dbReference>
<proteinExistence type="predicted"/>